<organism evidence="2 3">
    <name type="scientific">Mangrovimonas spongiae</name>
    <dbReference type="NCBI Taxonomy" id="2494697"/>
    <lineage>
        <taxon>Bacteria</taxon>
        <taxon>Pseudomonadati</taxon>
        <taxon>Bacteroidota</taxon>
        <taxon>Flavobacteriia</taxon>
        <taxon>Flavobacteriales</taxon>
        <taxon>Flavobacteriaceae</taxon>
        <taxon>Mangrovimonas</taxon>
    </lineage>
</organism>
<name>A0A3R9UWN6_9FLAO</name>
<evidence type="ECO:0000313" key="2">
    <source>
        <dbReference type="EMBL" id="RSK41699.1"/>
    </source>
</evidence>
<accession>A0A3R9UWN6</accession>
<feature type="signal peptide" evidence="1">
    <location>
        <begin position="1"/>
        <end position="25"/>
    </location>
</feature>
<keyword evidence="3" id="KW-1185">Reference proteome</keyword>
<evidence type="ECO:0000256" key="1">
    <source>
        <dbReference type="SAM" id="SignalP"/>
    </source>
</evidence>
<proteinExistence type="predicted"/>
<feature type="chain" id="PRO_5018647247" evidence="1">
    <location>
        <begin position="26"/>
        <end position="518"/>
    </location>
</feature>
<sequence length="518" mass="58569">MKKFTQILKPALALVILAITFIACDKDYTSLESDIQGVQNFDVVTEKFPVTAYNQKMGPVQTDNLSSNLLGVYNDPIYGKTTASIVTQLVPTSNNFNPDFGENPQLVSVKLHIPFFNTITGTNEEGSSSYATDSIFGNNASPIKLSIHRINYFLRDYTPDSDFSEEEIYFSNSNQTINFDNHLLEMLYTNNFTPEISEDFVEEAPGLNLDLNDENIVDPDFWATTFFLNQDSPKLSNANNFKDFFRGLYFKVETIGSEDGHMMMLDFNNNASGITIEYTNNDTEEDETLEYNLSFINVNRLNILENDPTNTVIDDASDNADQINGDNTLYLKGGEGSYSIITLFENQTSFEDFKTDFVDNDGNPKKLINEASISFYVNQNIVNGKEPDRILLYDLKNNTPVVDYYYDGTTSTQNPLFSKNYFSRVLERDNNNNGVKYKVNLTEHLNNILLRDSTNVELGLFITTNINEVDNVKILNQENFTSTGTIISPRGTAIYGSNANVPEDKRLQLEINYTDPNQ</sequence>
<comment type="caution">
    <text evidence="2">The sequence shown here is derived from an EMBL/GenBank/DDBJ whole genome shotgun (WGS) entry which is preliminary data.</text>
</comment>
<dbReference type="AlphaFoldDB" id="A0A3R9UWN6"/>
<protein>
    <submittedName>
        <fullName evidence="2">DUF4270 domain-containing protein</fullName>
    </submittedName>
</protein>
<reference evidence="2 3" key="1">
    <citation type="submission" date="2018-12" db="EMBL/GenBank/DDBJ databases">
        <title>Mangrovimonas spongiae sp. nov., a novel member of the genus Mangrovimonas isolated from marine sponge.</title>
        <authorList>
            <person name="Zhuang L."/>
            <person name="Luo L."/>
        </authorList>
    </citation>
    <scope>NUCLEOTIDE SEQUENCE [LARGE SCALE GENOMIC DNA]</scope>
    <source>
        <strain evidence="2 3">HN-E26</strain>
    </source>
</reference>
<keyword evidence="1" id="KW-0732">Signal</keyword>
<dbReference type="Proteomes" id="UP000270620">
    <property type="component" value="Unassembled WGS sequence"/>
</dbReference>
<dbReference type="Pfam" id="PF14092">
    <property type="entry name" value="DUF4270"/>
    <property type="match status" value="1"/>
</dbReference>
<dbReference type="RefSeq" id="WP_125466692.1">
    <property type="nucleotide sequence ID" value="NZ_RWBG01000001.1"/>
</dbReference>
<dbReference type="OrthoDB" id="1466062at2"/>
<dbReference type="PROSITE" id="PS51257">
    <property type="entry name" value="PROKAR_LIPOPROTEIN"/>
    <property type="match status" value="1"/>
</dbReference>
<dbReference type="InterPro" id="IPR025366">
    <property type="entry name" value="DUF4270"/>
</dbReference>
<dbReference type="EMBL" id="RWBG01000001">
    <property type="protein sequence ID" value="RSK41699.1"/>
    <property type="molecule type" value="Genomic_DNA"/>
</dbReference>
<gene>
    <name evidence="2" type="ORF">EJA19_02135</name>
</gene>
<evidence type="ECO:0000313" key="3">
    <source>
        <dbReference type="Proteomes" id="UP000270620"/>
    </source>
</evidence>